<accession>A0A1L0BBN5</accession>
<dbReference type="Gene3D" id="3.40.50.1820">
    <property type="entry name" value="alpha/beta hydrolase"/>
    <property type="match status" value="1"/>
</dbReference>
<organism evidence="1 2">
    <name type="scientific">Sungouiella intermedia</name>
    <dbReference type="NCBI Taxonomy" id="45354"/>
    <lineage>
        <taxon>Eukaryota</taxon>
        <taxon>Fungi</taxon>
        <taxon>Dikarya</taxon>
        <taxon>Ascomycota</taxon>
        <taxon>Saccharomycotina</taxon>
        <taxon>Pichiomycetes</taxon>
        <taxon>Metschnikowiaceae</taxon>
        <taxon>Sungouiella</taxon>
    </lineage>
</organism>
<gene>
    <name evidence="1" type="ORF">SAMEA4029009_CIC11G00000005879</name>
</gene>
<sequence length="150" mass="17555">MEKYLLSICLGGNSTLFAMKEYPEYFDDIKAIVLLQPISMKCFVDQFIKRENLDYDAVLEYMEKKILEGSSFKLDDFSVVEVASGCKIPTKVLQVKKDILTDIQNVQDVFDNLATDKKELFWIEDTEIRFQGYNYLGKEPKQMLDWFAKF</sequence>
<reference evidence="2" key="1">
    <citation type="submission" date="2016-10" db="EMBL/GenBank/DDBJ databases">
        <authorList>
            <person name="Geijer C."/>
            <person name="Jareborg N."/>
            <person name="Dainat J."/>
        </authorList>
    </citation>
    <scope>NUCLEOTIDE SEQUENCE [LARGE SCALE GENOMIC DNA]</scope>
    <source>
        <strain evidence="2">PYCC 4715</strain>
    </source>
</reference>
<evidence type="ECO:0000313" key="1">
    <source>
        <dbReference type="EMBL" id="SGZ48274.1"/>
    </source>
</evidence>
<protein>
    <submittedName>
        <fullName evidence="1">CIC11C00000005879</fullName>
    </submittedName>
</protein>
<evidence type="ECO:0000313" key="2">
    <source>
        <dbReference type="Proteomes" id="UP000182259"/>
    </source>
</evidence>
<dbReference type="InterPro" id="IPR029058">
    <property type="entry name" value="AB_hydrolase_fold"/>
</dbReference>
<dbReference type="Proteomes" id="UP000182259">
    <property type="component" value="Chromosome I"/>
</dbReference>
<dbReference type="EMBL" id="LT635764">
    <property type="protein sequence ID" value="SGZ48274.1"/>
    <property type="molecule type" value="Genomic_DNA"/>
</dbReference>
<proteinExistence type="predicted"/>
<name>A0A1L0BBN5_9ASCO</name>
<dbReference type="SUPFAM" id="SSF53474">
    <property type="entry name" value="alpha/beta-Hydrolases"/>
    <property type="match status" value="1"/>
</dbReference>
<dbReference type="AlphaFoldDB" id="A0A1L0BBN5"/>